<comment type="caution">
    <text evidence="2">The sequence shown here is derived from an EMBL/GenBank/DDBJ whole genome shotgun (WGS) entry which is preliminary data.</text>
</comment>
<keyword evidence="1" id="KW-0732">Signal</keyword>
<evidence type="ECO:0000313" key="2">
    <source>
        <dbReference type="EMBL" id="MDE1462672.1"/>
    </source>
</evidence>
<dbReference type="EMBL" id="JAPMOU010000013">
    <property type="protein sequence ID" value="MDE1462672.1"/>
    <property type="molecule type" value="Genomic_DNA"/>
</dbReference>
<proteinExistence type="predicted"/>
<dbReference type="Proteomes" id="UP001528823">
    <property type="component" value="Unassembled WGS sequence"/>
</dbReference>
<reference evidence="2 3" key="1">
    <citation type="submission" date="2022-11" db="EMBL/GenBank/DDBJ databases">
        <title>Spartinivicinus poritis sp. nov., isolated from scleractinian coral Porites lutea.</title>
        <authorList>
            <person name="Zhang G."/>
            <person name="Cai L."/>
            <person name="Wei Q."/>
        </authorList>
    </citation>
    <scope>NUCLEOTIDE SEQUENCE [LARGE SCALE GENOMIC DNA]</scope>
    <source>
        <strain evidence="2 3">A2-2</strain>
    </source>
</reference>
<accession>A0ABT5UAV4</accession>
<evidence type="ECO:0000313" key="3">
    <source>
        <dbReference type="Proteomes" id="UP001528823"/>
    </source>
</evidence>
<evidence type="ECO:0000256" key="1">
    <source>
        <dbReference type="SAM" id="SignalP"/>
    </source>
</evidence>
<protein>
    <submittedName>
        <fullName evidence="2">Uncharacterized protein</fullName>
    </submittedName>
</protein>
<feature type="chain" id="PRO_5045171848" evidence="1">
    <location>
        <begin position="24"/>
        <end position="365"/>
    </location>
</feature>
<organism evidence="2 3">
    <name type="scientific">Spartinivicinus poritis</name>
    <dbReference type="NCBI Taxonomy" id="2994640"/>
    <lineage>
        <taxon>Bacteria</taxon>
        <taxon>Pseudomonadati</taxon>
        <taxon>Pseudomonadota</taxon>
        <taxon>Gammaproteobacteria</taxon>
        <taxon>Oceanospirillales</taxon>
        <taxon>Zooshikellaceae</taxon>
        <taxon>Spartinivicinus</taxon>
    </lineage>
</organism>
<name>A0ABT5UAV4_9GAMM</name>
<dbReference type="RefSeq" id="WP_274689026.1">
    <property type="nucleotide sequence ID" value="NZ_JAPMOU010000013.1"/>
</dbReference>
<feature type="signal peptide" evidence="1">
    <location>
        <begin position="1"/>
        <end position="23"/>
    </location>
</feature>
<keyword evidence="3" id="KW-1185">Reference proteome</keyword>
<gene>
    <name evidence="2" type="ORF">ORQ98_11890</name>
</gene>
<sequence length="365" mass="42228">MLNKINYFFGVLLVLFCVNSTVAETSAPEVTETILDNNGEVFGFLTTDPKVIYVVPREWSIHNRKVFLEKIPSTNDYELYFILGPDFRKSAAKIAEIQASNPTIVFLPLPKQYSQAVLNIPDAVGTIQTSLTPDSVFNQSPLLYYKLRITKEQLNLFKILTQNNAFMTGLIEYKFPSRNEMFEALASIKVDFRSSDLDIRDRNEEYHTEWMKYQLFNRHIRLDGVLDKKFYLGSGISVDITDSIFKGYMLEDKTVVKVSNKKIYLLSSNNIHNFKGEVFFRIPLLSSNITATMDISMDLYLDLNTLSIYVTKLYPNNIKFKNTNVGSFYIKLLRKFLQQKSVLDDLSKALTKEFQYRLLNQNLFI</sequence>